<keyword evidence="6 11" id="KW-0812">Transmembrane</keyword>
<evidence type="ECO:0000256" key="11">
    <source>
        <dbReference type="SAM" id="Phobius"/>
    </source>
</evidence>
<feature type="transmembrane region" description="Helical" evidence="11">
    <location>
        <begin position="364"/>
        <end position="383"/>
    </location>
</feature>
<dbReference type="PROSITE" id="PS51201">
    <property type="entry name" value="RCK_N"/>
    <property type="match status" value="1"/>
</dbReference>
<dbReference type="InterPro" id="IPR036291">
    <property type="entry name" value="NAD(P)-bd_dom_sf"/>
</dbReference>
<dbReference type="GO" id="GO:1902600">
    <property type="term" value="P:proton transmembrane transport"/>
    <property type="evidence" value="ECO:0007669"/>
    <property type="project" value="InterPro"/>
</dbReference>
<gene>
    <name evidence="13" type="ORF">G5B40_17235</name>
</gene>
<keyword evidence="10 11" id="KW-0472">Membrane</keyword>
<dbReference type="KEGG" id="hdh:G5B40_17235"/>
<proteinExistence type="inferred from homology"/>
<dbReference type="RefSeq" id="WP_165101202.1">
    <property type="nucleotide sequence ID" value="NZ_CP049056.1"/>
</dbReference>
<sequence length="585" mass="62501">MADPVTALAAADPLLMGAATYLGATVLVVPLFKRFGLGSILGYLAAGALVGPFALGLLQDIEAVRHGSEFGVVLLLFVIGLELQPKRLWRLRAEIFGLGLAQVTVTGAVLAGIGWLIGGSLSAALIVGLALALSSTAFGVQILRDRKALSTPYGDRAFSILLFQDIAVVPLLALTTVVGGASAGMDANDAYVAIGALVGLVLVGHYGLKHVFRLIALVKADEVFTAAALLVVALAALAMQWAGLSMALGAFIAGVLLAGTEFRHQLESDIEPFRALFLGLFFVGVGMSVDWQVAAEWWWLVGAGAILLFTTKMGMLYGLTRILGSKHYDALRIGATLGQAGEFGFVVFALAASDGLISAEEESILTIAVAISMALTPFVVGGVERQLARAAARRDPDMLEIEATEVAPSKVIVAGFGRFGQVIARIMRMRGYSVTLIDNAPRRIRLARTFGSEVFYGDATKPDVMKAAGAETADAIFYCINDREGATLAVQRLKQRYPHLTIFAAAYDRFQELELRSAGADHVIRETRESAISLAAEGLKKMGDEAAVDEIVEEFRRRDEELLRLQAEHGMEEGAEKMRQRYSVN</sequence>
<feature type="transmembrane region" description="Helical" evidence="11">
    <location>
        <begin position="156"/>
        <end position="178"/>
    </location>
</feature>
<feature type="transmembrane region" description="Helical" evidence="11">
    <location>
        <begin position="14"/>
        <end position="33"/>
    </location>
</feature>
<dbReference type="SUPFAM" id="SSF51735">
    <property type="entry name" value="NAD(P)-binding Rossmann-fold domains"/>
    <property type="match status" value="1"/>
</dbReference>
<reference evidence="13 14" key="1">
    <citation type="submission" date="2020-02" db="EMBL/GenBank/DDBJ databases">
        <title>complete genome sequence of Rhodobacteraceae bacterium.</title>
        <authorList>
            <person name="Park J."/>
            <person name="Kim Y.-S."/>
            <person name="Kim K.-H."/>
        </authorList>
    </citation>
    <scope>NUCLEOTIDE SEQUENCE [LARGE SCALE GENOMIC DNA]</scope>
    <source>
        <strain evidence="13 14">RR4-56</strain>
    </source>
</reference>
<evidence type="ECO:0000256" key="1">
    <source>
        <dbReference type="ARBA" id="ARBA00004127"/>
    </source>
</evidence>
<dbReference type="InterPro" id="IPR006153">
    <property type="entry name" value="Cation/H_exchanger_TM"/>
</dbReference>
<evidence type="ECO:0000259" key="12">
    <source>
        <dbReference type="PROSITE" id="PS51201"/>
    </source>
</evidence>
<evidence type="ECO:0000256" key="8">
    <source>
        <dbReference type="ARBA" id="ARBA00022989"/>
    </source>
</evidence>
<evidence type="ECO:0000313" key="14">
    <source>
        <dbReference type="Proteomes" id="UP000503336"/>
    </source>
</evidence>
<dbReference type="Proteomes" id="UP000503336">
    <property type="component" value="Chromosome"/>
</dbReference>
<evidence type="ECO:0000313" key="13">
    <source>
        <dbReference type="EMBL" id="QIE57028.1"/>
    </source>
</evidence>
<comment type="similarity">
    <text evidence="2">Belongs to the monovalent cation:proton antiporter 2 (CPA2) transporter (TC 2.A.37) family.</text>
</comment>
<name>A0A7L5C1L9_9RHOB</name>
<evidence type="ECO:0000256" key="5">
    <source>
        <dbReference type="ARBA" id="ARBA00022538"/>
    </source>
</evidence>
<dbReference type="Gene3D" id="3.40.50.720">
    <property type="entry name" value="NAD(P)-binding Rossmann-like Domain"/>
    <property type="match status" value="1"/>
</dbReference>
<comment type="subcellular location">
    <subcellularLocation>
        <location evidence="1">Endomembrane system</location>
        <topology evidence="1">Multi-pass membrane protein</topology>
    </subcellularLocation>
</comment>
<feature type="transmembrane region" description="Helical" evidence="11">
    <location>
        <begin position="40"/>
        <end position="58"/>
    </location>
</feature>
<dbReference type="EMBL" id="CP049056">
    <property type="protein sequence ID" value="QIE57028.1"/>
    <property type="molecule type" value="Genomic_DNA"/>
</dbReference>
<keyword evidence="4" id="KW-0050">Antiport</keyword>
<feature type="transmembrane region" description="Helical" evidence="11">
    <location>
        <begin position="220"/>
        <end position="238"/>
    </location>
</feature>
<evidence type="ECO:0000256" key="6">
    <source>
        <dbReference type="ARBA" id="ARBA00022692"/>
    </source>
</evidence>
<dbReference type="Pfam" id="PF00999">
    <property type="entry name" value="Na_H_Exchanger"/>
    <property type="match status" value="1"/>
</dbReference>
<evidence type="ECO:0000256" key="7">
    <source>
        <dbReference type="ARBA" id="ARBA00022958"/>
    </source>
</evidence>
<dbReference type="PANTHER" id="PTHR46157">
    <property type="entry name" value="K(+) EFFLUX ANTIPORTER 3, CHLOROPLASTIC"/>
    <property type="match status" value="1"/>
</dbReference>
<keyword evidence="7" id="KW-0630">Potassium</keyword>
<dbReference type="NCBIfam" id="TIGR00932">
    <property type="entry name" value="2a37"/>
    <property type="match status" value="1"/>
</dbReference>
<dbReference type="GO" id="GO:0015297">
    <property type="term" value="F:antiporter activity"/>
    <property type="evidence" value="ECO:0007669"/>
    <property type="project" value="UniProtKB-KW"/>
</dbReference>
<evidence type="ECO:0000256" key="9">
    <source>
        <dbReference type="ARBA" id="ARBA00023065"/>
    </source>
</evidence>
<feature type="transmembrane region" description="Helical" evidence="11">
    <location>
        <begin position="123"/>
        <end position="144"/>
    </location>
</feature>
<keyword evidence="9" id="KW-0406">Ion transport</keyword>
<evidence type="ECO:0000256" key="3">
    <source>
        <dbReference type="ARBA" id="ARBA00022448"/>
    </source>
</evidence>
<accession>A0A7L5C1L9</accession>
<feature type="transmembrane region" description="Helical" evidence="11">
    <location>
        <begin position="64"/>
        <end position="83"/>
    </location>
</feature>
<dbReference type="PANTHER" id="PTHR46157:SF8">
    <property type="entry name" value="GLUTATHIONE-REGULATED POTASSIUM-EFFLUX SYSTEM PROTEIN"/>
    <property type="match status" value="1"/>
</dbReference>
<dbReference type="InterPro" id="IPR038770">
    <property type="entry name" value="Na+/solute_symporter_sf"/>
</dbReference>
<dbReference type="GO" id="GO:0008324">
    <property type="term" value="F:monoatomic cation transmembrane transporter activity"/>
    <property type="evidence" value="ECO:0007669"/>
    <property type="project" value="InterPro"/>
</dbReference>
<dbReference type="Pfam" id="PF02254">
    <property type="entry name" value="TrkA_N"/>
    <property type="match status" value="1"/>
</dbReference>
<keyword evidence="14" id="KW-1185">Reference proteome</keyword>
<dbReference type="GO" id="GO:0005886">
    <property type="term" value="C:plasma membrane"/>
    <property type="evidence" value="ECO:0007669"/>
    <property type="project" value="TreeGrafter"/>
</dbReference>
<dbReference type="GO" id="GO:0012505">
    <property type="term" value="C:endomembrane system"/>
    <property type="evidence" value="ECO:0007669"/>
    <property type="project" value="UniProtKB-SubCell"/>
</dbReference>
<keyword evidence="8 11" id="KW-1133">Transmembrane helix</keyword>
<dbReference type="InterPro" id="IPR004771">
    <property type="entry name" value="K/H_exchanger"/>
</dbReference>
<keyword evidence="3" id="KW-0813">Transport</keyword>
<dbReference type="Gene3D" id="1.20.1530.20">
    <property type="match status" value="1"/>
</dbReference>
<feature type="domain" description="RCK N-terminal" evidence="12">
    <location>
        <begin position="408"/>
        <end position="524"/>
    </location>
</feature>
<evidence type="ECO:0000256" key="10">
    <source>
        <dbReference type="ARBA" id="ARBA00023136"/>
    </source>
</evidence>
<evidence type="ECO:0000256" key="2">
    <source>
        <dbReference type="ARBA" id="ARBA00005551"/>
    </source>
</evidence>
<dbReference type="GO" id="GO:0006813">
    <property type="term" value="P:potassium ion transport"/>
    <property type="evidence" value="ECO:0007669"/>
    <property type="project" value="UniProtKB-KW"/>
</dbReference>
<feature type="transmembrane region" description="Helical" evidence="11">
    <location>
        <begin position="244"/>
        <end position="262"/>
    </location>
</feature>
<dbReference type="FunFam" id="3.40.50.720:FF:000036">
    <property type="entry name" value="Glutathione-regulated potassium-efflux system protein KefB"/>
    <property type="match status" value="1"/>
</dbReference>
<feature type="transmembrane region" description="Helical" evidence="11">
    <location>
        <begin position="274"/>
        <end position="291"/>
    </location>
</feature>
<feature type="transmembrane region" description="Helical" evidence="11">
    <location>
        <begin position="95"/>
        <end position="117"/>
    </location>
</feature>
<keyword evidence="5" id="KW-0633">Potassium transport</keyword>
<feature type="transmembrane region" description="Helical" evidence="11">
    <location>
        <begin position="297"/>
        <end position="319"/>
    </location>
</feature>
<evidence type="ECO:0000256" key="4">
    <source>
        <dbReference type="ARBA" id="ARBA00022449"/>
    </source>
</evidence>
<dbReference type="AlphaFoldDB" id="A0A7L5C1L9"/>
<dbReference type="InterPro" id="IPR003148">
    <property type="entry name" value="RCK_N"/>
</dbReference>
<feature type="transmembrane region" description="Helical" evidence="11">
    <location>
        <begin position="331"/>
        <end position="352"/>
    </location>
</feature>
<organism evidence="13 14">
    <name type="scientific">Pikeienuella piscinae</name>
    <dbReference type="NCBI Taxonomy" id="2748098"/>
    <lineage>
        <taxon>Bacteria</taxon>
        <taxon>Pseudomonadati</taxon>
        <taxon>Pseudomonadota</taxon>
        <taxon>Alphaproteobacteria</taxon>
        <taxon>Rhodobacterales</taxon>
        <taxon>Paracoccaceae</taxon>
        <taxon>Pikeienuella</taxon>
    </lineage>
</organism>
<protein>
    <submittedName>
        <fullName evidence="13">Potassium transporter</fullName>
    </submittedName>
</protein>
<feature type="transmembrane region" description="Helical" evidence="11">
    <location>
        <begin position="190"/>
        <end position="208"/>
    </location>
</feature>